<dbReference type="GO" id="GO:0000077">
    <property type="term" value="P:DNA damage checkpoint signaling"/>
    <property type="evidence" value="ECO:0007669"/>
    <property type="project" value="InterPro"/>
</dbReference>
<dbReference type="PANTHER" id="PTHR10870">
    <property type="entry name" value="CELL CYCLE CHECKPOINT PROTEIN RAD1"/>
    <property type="match status" value="1"/>
</dbReference>
<dbReference type="Pfam" id="PF02144">
    <property type="entry name" value="Rad1"/>
    <property type="match status" value="1"/>
</dbReference>
<evidence type="ECO:0008006" key="8">
    <source>
        <dbReference type="Google" id="ProtNLM"/>
    </source>
</evidence>
<keyword evidence="5" id="KW-0539">Nucleus</keyword>
<dbReference type="InterPro" id="IPR003021">
    <property type="entry name" value="Rad1_Rec1_Rad17"/>
</dbReference>
<evidence type="ECO:0000256" key="5">
    <source>
        <dbReference type="ARBA" id="ARBA00023242"/>
    </source>
</evidence>
<dbReference type="InterPro" id="IPR046938">
    <property type="entry name" value="DNA_clamp_sf"/>
</dbReference>
<dbReference type="EMBL" id="KV453842">
    <property type="protein sequence ID" value="ODV90178.1"/>
    <property type="molecule type" value="Genomic_DNA"/>
</dbReference>
<reference evidence="7" key="1">
    <citation type="submission" date="2016-02" db="EMBL/GenBank/DDBJ databases">
        <title>Comparative genomics of biotechnologically important yeasts.</title>
        <authorList>
            <consortium name="DOE Joint Genome Institute"/>
            <person name="Riley R."/>
            <person name="Haridas S."/>
            <person name="Wolfe K.H."/>
            <person name="Lopes M.R."/>
            <person name="Hittinger C.T."/>
            <person name="Goker M."/>
            <person name="Salamov A."/>
            <person name="Wisecaver J."/>
            <person name="Long T.M."/>
            <person name="Aerts A.L."/>
            <person name="Barry K."/>
            <person name="Choi C."/>
            <person name="Clum A."/>
            <person name="Coughlan A.Y."/>
            <person name="Deshpande S."/>
            <person name="Douglass A.P."/>
            <person name="Hanson S.J."/>
            <person name="Klenk H.-P."/>
            <person name="Labutti K."/>
            <person name="Lapidus A."/>
            <person name="Lindquist E."/>
            <person name="Lipzen A."/>
            <person name="Meier-Kolthoff J.P."/>
            <person name="Ohm R.A."/>
            <person name="Otillar R.P."/>
            <person name="Pangilinan J."/>
            <person name="Peng Y."/>
            <person name="Rokas A."/>
            <person name="Rosa C.A."/>
            <person name="Scheuner C."/>
            <person name="Sibirny A.A."/>
            <person name="Slot J.C."/>
            <person name="Stielow J.B."/>
            <person name="Sun H."/>
            <person name="Kurtzman C.P."/>
            <person name="Blackwell M."/>
            <person name="Jeffries T.W."/>
            <person name="Grigoriev I.V."/>
        </authorList>
    </citation>
    <scope>NUCLEOTIDE SEQUENCE [LARGE SCALE GENOMIC DNA]</scope>
    <source>
        <strain evidence="7">NRRL Y-17796</strain>
    </source>
</reference>
<evidence type="ECO:0000313" key="6">
    <source>
        <dbReference type="EMBL" id="ODV90178.1"/>
    </source>
</evidence>
<organism evidence="6 7">
    <name type="scientific">Tortispora caseinolytica NRRL Y-17796</name>
    <dbReference type="NCBI Taxonomy" id="767744"/>
    <lineage>
        <taxon>Eukaryota</taxon>
        <taxon>Fungi</taxon>
        <taxon>Dikarya</taxon>
        <taxon>Ascomycota</taxon>
        <taxon>Saccharomycotina</taxon>
        <taxon>Trigonopsidomycetes</taxon>
        <taxon>Trigonopsidales</taxon>
        <taxon>Trigonopsidaceae</taxon>
        <taxon>Tortispora</taxon>
    </lineage>
</organism>
<evidence type="ECO:0000256" key="3">
    <source>
        <dbReference type="ARBA" id="ARBA00022763"/>
    </source>
</evidence>
<evidence type="ECO:0000256" key="2">
    <source>
        <dbReference type="ARBA" id="ARBA00010991"/>
    </source>
</evidence>
<dbReference type="GO" id="GO:0006281">
    <property type="term" value="P:DNA repair"/>
    <property type="evidence" value="ECO:0007669"/>
    <property type="project" value="UniProtKB-KW"/>
</dbReference>
<sequence>MLQATSSRIGYIYKLLHALEIVSANATVQTSNEGIRFSVDSSKVCQAHAFFTLDLFSFYECSDTHIFGFSLSSFLKSLAFVSDGYNLMAPPQDKTPTNTPATANPPPGLYAIIVPTCDISYEGYGSQLILNIKHVRSHMTTSCKFSTFEPAVFVPSRLFVDQNGGNASDDDQTDSVSTGEIVLDSSEILLNCIMDSDPFLSALKTLEIVAGDFITFSAIAAASDHSQSDPYRTGTLNLSSSGALGSATVTFDCPRLESIDSFTLRTEVASFQYSAILLGKCQETLKLADKASIRFDSNGTLSIQARIPGSDENAPKTFIDFRLLAQQSF</sequence>
<comment type="similarity">
    <text evidence="2">Belongs to the rad1 family.</text>
</comment>
<proteinExistence type="inferred from homology"/>
<keyword evidence="3" id="KW-0227">DNA damage</keyword>
<dbReference type="PRINTS" id="PR01245">
    <property type="entry name" value="RAD1REC1"/>
</dbReference>
<dbReference type="AlphaFoldDB" id="A0A1E4TET8"/>
<dbReference type="GO" id="GO:0030896">
    <property type="term" value="C:checkpoint clamp complex"/>
    <property type="evidence" value="ECO:0007669"/>
    <property type="project" value="TreeGrafter"/>
</dbReference>
<evidence type="ECO:0000313" key="7">
    <source>
        <dbReference type="Proteomes" id="UP000095023"/>
    </source>
</evidence>
<keyword evidence="7" id="KW-1185">Reference proteome</keyword>
<gene>
    <name evidence="6" type="ORF">CANCADRAFT_43855</name>
</gene>
<keyword evidence="4" id="KW-0234">DNA repair</keyword>
<dbReference type="SUPFAM" id="SSF55979">
    <property type="entry name" value="DNA clamp"/>
    <property type="match status" value="1"/>
</dbReference>
<comment type="subcellular location">
    <subcellularLocation>
        <location evidence="1">Nucleus</location>
    </subcellularLocation>
</comment>
<accession>A0A1E4TET8</accession>
<dbReference type="Gene3D" id="3.70.10.10">
    <property type="match status" value="1"/>
</dbReference>
<evidence type="ECO:0000256" key="4">
    <source>
        <dbReference type="ARBA" id="ARBA00023204"/>
    </source>
</evidence>
<protein>
    <recommendedName>
        <fullName evidence="8">DNA damage checkpoint control protein RAD17</fullName>
    </recommendedName>
</protein>
<dbReference type="Proteomes" id="UP000095023">
    <property type="component" value="Unassembled WGS sequence"/>
</dbReference>
<dbReference type="OrthoDB" id="337581at2759"/>
<dbReference type="PANTHER" id="PTHR10870:SF0">
    <property type="entry name" value="CELL CYCLE CHECKPOINT PROTEIN RAD1"/>
    <property type="match status" value="1"/>
</dbReference>
<name>A0A1E4TET8_9ASCO</name>
<evidence type="ECO:0000256" key="1">
    <source>
        <dbReference type="ARBA" id="ARBA00004123"/>
    </source>
</evidence>